<accession>A0ABT9ZDF9</accession>
<gene>
    <name evidence="2" type="ORF">J2S19_001134</name>
</gene>
<organism evidence="2 3">
    <name type="scientific">Metabacillus malikii</name>
    <dbReference type="NCBI Taxonomy" id="1504265"/>
    <lineage>
        <taxon>Bacteria</taxon>
        <taxon>Bacillati</taxon>
        <taxon>Bacillota</taxon>
        <taxon>Bacilli</taxon>
        <taxon>Bacillales</taxon>
        <taxon>Bacillaceae</taxon>
        <taxon>Metabacillus</taxon>
    </lineage>
</organism>
<protein>
    <submittedName>
        <fullName evidence="2">Transcriptional regulator</fullName>
    </submittedName>
</protein>
<keyword evidence="1" id="KW-1133">Transmembrane helix</keyword>
<evidence type="ECO:0000313" key="2">
    <source>
        <dbReference type="EMBL" id="MDQ0229882.1"/>
    </source>
</evidence>
<evidence type="ECO:0000313" key="3">
    <source>
        <dbReference type="Proteomes" id="UP001234495"/>
    </source>
</evidence>
<comment type="caution">
    <text evidence="2">The sequence shown here is derived from an EMBL/GenBank/DDBJ whole genome shotgun (WGS) entry which is preliminary data.</text>
</comment>
<evidence type="ECO:0000256" key="1">
    <source>
        <dbReference type="SAM" id="Phobius"/>
    </source>
</evidence>
<keyword evidence="3" id="KW-1185">Reference proteome</keyword>
<name>A0ABT9ZDF9_9BACI</name>
<feature type="transmembrane region" description="Helical" evidence="1">
    <location>
        <begin position="43"/>
        <end position="60"/>
    </location>
</feature>
<dbReference type="Proteomes" id="UP001234495">
    <property type="component" value="Unassembled WGS sequence"/>
</dbReference>
<dbReference type="EMBL" id="JAUSUD010000003">
    <property type="protein sequence ID" value="MDQ0229882.1"/>
    <property type="molecule type" value="Genomic_DNA"/>
</dbReference>
<sequence length="97" mass="11149">MLLLKILFIAIIFLSQMYVMKFQSSDEGNDERGKEIQLKTNSTLYNLLYLGIILLVVLHLCDVVPTTSLPDLLLYFILSISVFGTVFTFVNKHRSNY</sequence>
<dbReference type="RefSeq" id="WP_307338293.1">
    <property type="nucleotide sequence ID" value="NZ_JAUSUD010000003.1"/>
</dbReference>
<keyword evidence="1" id="KW-0472">Membrane</keyword>
<reference evidence="2 3" key="1">
    <citation type="submission" date="2023-07" db="EMBL/GenBank/DDBJ databases">
        <title>Genomic Encyclopedia of Type Strains, Phase IV (KMG-IV): sequencing the most valuable type-strain genomes for metagenomic binning, comparative biology and taxonomic classification.</title>
        <authorList>
            <person name="Goeker M."/>
        </authorList>
    </citation>
    <scope>NUCLEOTIDE SEQUENCE [LARGE SCALE GENOMIC DNA]</scope>
    <source>
        <strain evidence="2 3">DSM 29005</strain>
    </source>
</reference>
<feature type="transmembrane region" description="Helical" evidence="1">
    <location>
        <begin position="72"/>
        <end position="90"/>
    </location>
</feature>
<keyword evidence="1" id="KW-0812">Transmembrane</keyword>
<proteinExistence type="predicted"/>